<keyword evidence="6" id="KW-0560">Oxidoreductase</keyword>
<proteinExistence type="inferred from homology"/>
<dbReference type="GO" id="GO:0051537">
    <property type="term" value="F:2 iron, 2 sulfur cluster binding"/>
    <property type="evidence" value="ECO:0007669"/>
    <property type="project" value="UniProtKB-KW"/>
</dbReference>
<dbReference type="PROSITE" id="PS51085">
    <property type="entry name" value="2FE2S_FER_2"/>
    <property type="match status" value="1"/>
</dbReference>
<comment type="similarity">
    <text evidence="11">In the N-terminal section; belongs to the FAD-binding oxidoreductase type 6 family.</text>
</comment>
<keyword evidence="9" id="KW-0830">Ubiquinone</keyword>
<dbReference type="SUPFAM" id="SSF54292">
    <property type="entry name" value="2Fe-2S ferredoxin-like"/>
    <property type="match status" value="1"/>
</dbReference>
<dbReference type="PRINTS" id="PR00406">
    <property type="entry name" value="CYTB5RDTASE"/>
</dbReference>
<evidence type="ECO:0000256" key="5">
    <source>
        <dbReference type="ARBA" id="ARBA00022827"/>
    </source>
</evidence>
<dbReference type="InterPro" id="IPR001433">
    <property type="entry name" value="OxRdtase_FAD/NAD-bd"/>
</dbReference>
<dbReference type="OrthoDB" id="581532at2"/>
<evidence type="ECO:0000256" key="8">
    <source>
        <dbReference type="ARBA" id="ARBA00023014"/>
    </source>
</evidence>
<dbReference type="InterPro" id="IPR017938">
    <property type="entry name" value="Riboflavin_synthase-like_b-brl"/>
</dbReference>
<evidence type="ECO:0000256" key="10">
    <source>
        <dbReference type="ARBA" id="ARBA00034078"/>
    </source>
</evidence>
<sequence>MTTDTISKPYSDELQLTSPSWQHGDVELLCVEKWHETHDVISFRFQGAQPVKFQFKPGQFLTFKTEIDGQLTYRSYTISSSPSRPYSIVVTIKRIEGGVVSNHLADSLNVGDTITATGPDGVFNLVDIKADKFLFLSAGSGITPMYSMSRWLTDTQVGADIAFLHCAKSPEDLIFKSDLERINHNNPAFKLSLILESGAELIESRLACESGRINADNLKSMVEDFHQRTIFVCGPEPFMKGVKSLLEEIGFDMSMYHQESFGGVAVTSEMDNGTDLGAVTEQTAFMLSIGERRRSMSQEQSLLEGIEAEGLPIIAACRSGVCGACKCQVLEGETESSSQMTLTADEIAQGYVLACSTKMKSDISLAL</sequence>
<dbReference type="Pfam" id="PF00111">
    <property type="entry name" value="Fer2"/>
    <property type="match status" value="1"/>
</dbReference>
<dbReference type="PANTHER" id="PTHR47354">
    <property type="entry name" value="NADH OXIDOREDUCTASE HCR"/>
    <property type="match status" value="1"/>
</dbReference>
<dbReference type="Gene3D" id="3.40.50.80">
    <property type="entry name" value="Nucleotide-binding domain of ferredoxin-NADP reductase (FNR) module"/>
    <property type="match status" value="1"/>
</dbReference>
<evidence type="ECO:0000256" key="1">
    <source>
        <dbReference type="ARBA" id="ARBA00001974"/>
    </source>
</evidence>
<feature type="domain" description="2Fe-2S ferredoxin-type" evidence="12">
    <location>
        <begin position="283"/>
        <end position="367"/>
    </location>
</feature>
<reference evidence="14 15" key="1">
    <citation type="submission" date="2018-12" db="EMBL/GenBank/DDBJ databases">
        <authorList>
            <person name="Yu L."/>
        </authorList>
    </citation>
    <scope>NUCLEOTIDE SEQUENCE [LARGE SCALE GENOMIC DNA]</scope>
    <source>
        <strain evidence="14 15">HAW-EB2</strain>
    </source>
</reference>
<evidence type="ECO:0000259" key="13">
    <source>
        <dbReference type="PROSITE" id="PS51384"/>
    </source>
</evidence>
<evidence type="ECO:0000256" key="11">
    <source>
        <dbReference type="ARBA" id="ARBA00061434"/>
    </source>
</evidence>
<evidence type="ECO:0000256" key="7">
    <source>
        <dbReference type="ARBA" id="ARBA00023004"/>
    </source>
</evidence>
<keyword evidence="2" id="KW-0285">Flavoprotein</keyword>
<dbReference type="AlphaFoldDB" id="A0A431WU12"/>
<keyword evidence="4" id="KW-0479">Metal-binding</keyword>
<keyword evidence="3" id="KW-0001">2Fe-2S</keyword>
<dbReference type="Pfam" id="PF00970">
    <property type="entry name" value="FAD_binding_6"/>
    <property type="match status" value="1"/>
</dbReference>
<dbReference type="InterPro" id="IPR008333">
    <property type="entry name" value="Cbr1-like_FAD-bd_dom"/>
</dbReference>
<evidence type="ECO:0000256" key="6">
    <source>
        <dbReference type="ARBA" id="ARBA00023002"/>
    </source>
</evidence>
<dbReference type="GO" id="GO:0046872">
    <property type="term" value="F:metal ion binding"/>
    <property type="evidence" value="ECO:0007669"/>
    <property type="project" value="UniProtKB-KW"/>
</dbReference>
<dbReference type="InterPro" id="IPR039261">
    <property type="entry name" value="FNR_nucleotide-bd"/>
</dbReference>
<keyword evidence="8" id="KW-0411">Iron-sulfur</keyword>
<evidence type="ECO:0000313" key="15">
    <source>
        <dbReference type="Proteomes" id="UP000267448"/>
    </source>
</evidence>
<dbReference type="Gene3D" id="3.10.20.30">
    <property type="match status" value="1"/>
</dbReference>
<dbReference type="GO" id="GO:0016491">
    <property type="term" value="F:oxidoreductase activity"/>
    <property type="evidence" value="ECO:0007669"/>
    <property type="project" value="UniProtKB-KW"/>
</dbReference>
<dbReference type="CDD" id="cd06215">
    <property type="entry name" value="FNR_iron_sulfur_binding_1"/>
    <property type="match status" value="1"/>
</dbReference>
<dbReference type="Proteomes" id="UP000267448">
    <property type="component" value="Unassembled WGS sequence"/>
</dbReference>
<dbReference type="InterPro" id="IPR006058">
    <property type="entry name" value="2Fe2S_fd_BS"/>
</dbReference>
<evidence type="ECO:0000256" key="9">
    <source>
        <dbReference type="ARBA" id="ARBA00023075"/>
    </source>
</evidence>
<evidence type="ECO:0000256" key="4">
    <source>
        <dbReference type="ARBA" id="ARBA00022723"/>
    </source>
</evidence>
<dbReference type="InterPro" id="IPR036010">
    <property type="entry name" value="2Fe-2S_ferredoxin-like_sf"/>
</dbReference>
<dbReference type="RefSeq" id="WP_126519932.1">
    <property type="nucleotide sequence ID" value="NZ_RXNU01000004.1"/>
</dbReference>
<evidence type="ECO:0000256" key="3">
    <source>
        <dbReference type="ARBA" id="ARBA00022714"/>
    </source>
</evidence>
<name>A0A431WU12_9GAMM</name>
<keyword evidence="5" id="KW-0274">FAD</keyword>
<evidence type="ECO:0000256" key="2">
    <source>
        <dbReference type="ARBA" id="ARBA00022630"/>
    </source>
</evidence>
<dbReference type="EMBL" id="RXNU01000004">
    <property type="protein sequence ID" value="RTR39056.1"/>
    <property type="molecule type" value="Genomic_DNA"/>
</dbReference>
<accession>A0A431WU12</accession>
<dbReference type="InterPro" id="IPR001041">
    <property type="entry name" value="2Fe-2S_ferredoxin-type"/>
</dbReference>
<comment type="cofactor">
    <cofactor evidence="10">
        <name>[2Fe-2S] cluster</name>
        <dbReference type="ChEBI" id="CHEBI:190135"/>
    </cofactor>
</comment>
<comment type="cofactor">
    <cofactor evidence="1">
        <name>FAD</name>
        <dbReference type="ChEBI" id="CHEBI:57692"/>
    </cofactor>
</comment>
<gene>
    <name evidence="14" type="ORF">EKG38_08990</name>
</gene>
<dbReference type="InterPro" id="IPR012675">
    <property type="entry name" value="Beta-grasp_dom_sf"/>
</dbReference>
<keyword evidence="7" id="KW-0408">Iron</keyword>
<organism evidence="14 15">
    <name type="scientific">Shewanella canadensis</name>
    <dbReference type="NCBI Taxonomy" id="271096"/>
    <lineage>
        <taxon>Bacteria</taxon>
        <taxon>Pseudomonadati</taxon>
        <taxon>Pseudomonadota</taxon>
        <taxon>Gammaproteobacteria</taxon>
        <taxon>Alteromonadales</taxon>
        <taxon>Shewanellaceae</taxon>
        <taxon>Shewanella</taxon>
    </lineage>
</organism>
<dbReference type="PROSITE" id="PS51384">
    <property type="entry name" value="FAD_FR"/>
    <property type="match status" value="1"/>
</dbReference>
<dbReference type="InterPro" id="IPR050415">
    <property type="entry name" value="MRET"/>
</dbReference>
<keyword evidence="15" id="KW-1185">Reference proteome</keyword>
<dbReference type="PANTHER" id="PTHR47354:SF6">
    <property type="entry name" value="NADH OXIDOREDUCTASE HCR"/>
    <property type="match status" value="1"/>
</dbReference>
<dbReference type="CDD" id="cd00207">
    <property type="entry name" value="fer2"/>
    <property type="match status" value="1"/>
</dbReference>
<dbReference type="InterPro" id="IPR017927">
    <property type="entry name" value="FAD-bd_FR_type"/>
</dbReference>
<dbReference type="Gene3D" id="2.40.30.10">
    <property type="entry name" value="Translation factors"/>
    <property type="match status" value="1"/>
</dbReference>
<dbReference type="PROSITE" id="PS00197">
    <property type="entry name" value="2FE2S_FER_1"/>
    <property type="match status" value="1"/>
</dbReference>
<dbReference type="SUPFAM" id="SSF52343">
    <property type="entry name" value="Ferredoxin reductase-like, C-terminal NADP-linked domain"/>
    <property type="match status" value="1"/>
</dbReference>
<evidence type="ECO:0000313" key="14">
    <source>
        <dbReference type="EMBL" id="RTR39056.1"/>
    </source>
</evidence>
<evidence type="ECO:0000259" key="12">
    <source>
        <dbReference type="PROSITE" id="PS51085"/>
    </source>
</evidence>
<comment type="caution">
    <text evidence="14">The sequence shown here is derived from an EMBL/GenBank/DDBJ whole genome shotgun (WGS) entry which is preliminary data.</text>
</comment>
<protein>
    <submittedName>
        <fullName evidence="14">Hybrid-cluster NAD(P)-dependent oxidoreductase</fullName>
    </submittedName>
</protein>
<dbReference type="SUPFAM" id="SSF63380">
    <property type="entry name" value="Riboflavin synthase domain-like"/>
    <property type="match status" value="1"/>
</dbReference>
<dbReference type="Pfam" id="PF00175">
    <property type="entry name" value="NAD_binding_1"/>
    <property type="match status" value="1"/>
</dbReference>
<feature type="domain" description="FAD-binding FR-type" evidence="13">
    <location>
        <begin position="23"/>
        <end position="126"/>
    </location>
</feature>